<dbReference type="AlphaFoldDB" id="A0A7X9X5R9"/>
<comment type="caution">
    <text evidence="1">The sequence shown here is derived from an EMBL/GenBank/DDBJ whole genome shotgun (WGS) entry which is preliminary data.</text>
</comment>
<gene>
    <name evidence="1" type="ORF">HHL14_14000</name>
</gene>
<name>A0A7X9X5R9_9BURK</name>
<evidence type="ECO:0008006" key="3">
    <source>
        <dbReference type="Google" id="ProtNLM"/>
    </source>
</evidence>
<sequence>MNPILNYLDNGKFLSSLYGDALSFCGVDLQEIKLGWDGPIARFVLCLKDFPASPPEKWRGLNTVQVELSLFPLYEVNMTSFGRGNRCNLDIERTENGVLTVTLSGESTALFKTMSVSVDRVSALLRDS</sequence>
<dbReference type="InterPro" id="IPR028957">
    <property type="entry name" value="Imm50"/>
</dbReference>
<organism evidence="1 2">
    <name type="scientific">Paraburkholderia antibiotica</name>
    <dbReference type="NCBI Taxonomy" id="2728839"/>
    <lineage>
        <taxon>Bacteria</taxon>
        <taxon>Pseudomonadati</taxon>
        <taxon>Pseudomonadota</taxon>
        <taxon>Betaproteobacteria</taxon>
        <taxon>Burkholderiales</taxon>
        <taxon>Burkholderiaceae</taxon>
        <taxon>Paraburkholderia</taxon>
    </lineage>
</organism>
<dbReference type="Proteomes" id="UP000583127">
    <property type="component" value="Unassembled WGS sequence"/>
</dbReference>
<evidence type="ECO:0000313" key="2">
    <source>
        <dbReference type="Proteomes" id="UP000583127"/>
    </source>
</evidence>
<keyword evidence="2" id="KW-1185">Reference proteome</keyword>
<dbReference type="EMBL" id="JABBFZ010000006">
    <property type="protein sequence ID" value="NML31946.1"/>
    <property type="molecule type" value="Genomic_DNA"/>
</dbReference>
<evidence type="ECO:0000313" key="1">
    <source>
        <dbReference type="EMBL" id="NML31946.1"/>
    </source>
</evidence>
<reference evidence="1 2" key="1">
    <citation type="submission" date="2020-04" db="EMBL/GenBank/DDBJ databases">
        <title>Paraburkholderia sp. G-4-1-8 isolated from soil.</title>
        <authorList>
            <person name="Dahal R.H."/>
        </authorList>
    </citation>
    <scope>NUCLEOTIDE SEQUENCE [LARGE SCALE GENOMIC DNA]</scope>
    <source>
        <strain evidence="1 2">G-4-1-8</strain>
    </source>
</reference>
<dbReference type="Pfam" id="PF15594">
    <property type="entry name" value="Imm50"/>
    <property type="match status" value="1"/>
</dbReference>
<protein>
    <recommendedName>
        <fullName evidence="3">Immunity protein 50 of polymorphic toxin system</fullName>
    </recommendedName>
</protein>
<accession>A0A7X9X5R9</accession>
<proteinExistence type="predicted"/>